<dbReference type="EMBL" id="AOLG01000028">
    <property type="protein sequence ID" value="ELZ69325.1"/>
    <property type="molecule type" value="Genomic_DNA"/>
</dbReference>
<dbReference type="Proteomes" id="UP000011559">
    <property type="component" value="Unassembled WGS sequence"/>
</dbReference>
<name>M0GAS8_HALPT</name>
<feature type="region of interest" description="Disordered" evidence="1">
    <location>
        <begin position="30"/>
        <end position="87"/>
    </location>
</feature>
<proteinExistence type="predicted"/>
<keyword evidence="2" id="KW-0812">Transmembrane</keyword>
<evidence type="ECO:0000313" key="4">
    <source>
        <dbReference type="EMBL" id="ELZ69325.1"/>
    </source>
</evidence>
<sequence>MRTSHVAALAVTAFALVTLGLAAGSFDAARPDGPAVSESADGSVALREQSGSSRQSDRPDRPSVGRLVLPDDGVLGSLGEQSSPAGGLRSRLVVGGALVVGAVVLVFRRLTDDDARASETTKERGGTDHKPSERNAPAPSDWGGPPANGVSRAWFAMVSALGAAATPRQTPAELARTAADAGLPAGTVGSLTELFRAVRYGGKRPTDERERRAEDALDALRRDENWPGGREP</sequence>
<keyword evidence="5" id="KW-1185">Reference proteome</keyword>
<dbReference type="OrthoDB" id="292937at2157"/>
<dbReference type="InterPro" id="IPR025403">
    <property type="entry name" value="TgpA-like_C"/>
</dbReference>
<feature type="transmembrane region" description="Helical" evidence="2">
    <location>
        <begin position="88"/>
        <end position="107"/>
    </location>
</feature>
<feature type="compositionally biased region" description="Basic and acidic residues" evidence="1">
    <location>
        <begin position="204"/>
        <end position="232"/>
    </location>
</feature>
<evidence type="ECO:0000256" key="2">
    <source>
        <dbReference type="SAM" id="Phobius"/>
    </source>
</evidence>
<feature type="region of interest" description="Disordered" evidence="1">
    <location>
        <begin position="117"/>
        <end position="147"/>
    </location>
</feature>
<dbReference type="Pfam" id="PF13559">
    <property type="entry name" value="DUF4129"/>
    <property type="match status" value="1"/>
</dbReference>
<evidence type="ECO:0000256" key="1">
    <source>
        <dbReference type="SAM" id="MobiDB-lite"/>
    </source>
</evidence>
<accession>M0GAS8</accession>
<feature type="domain" description="Protein-glutamine gamma-glutamyltransferase-like C-terminal" evidence="3">
    <location>
        <begin position="153"/>
        <end position="218"/>
    </location>
</feature>
<reference evidence="4 5" key="1">
    <citation type="journal article" date="2014" name="PLoS Genet.">
        <title>Phylogenetically driven sequencing of extremely halophilic archaea reveals strategies for static and dynamic osmo-response.</title>
        <authorList>
            <person name="Becker E.A."/>
            <person name="Seitzer P.M."/>
            <person name="Tritt A."/>
            <person name="Larsen D."/>
            <person name="Krusor M."/>
            <person name="Yao A.I."/>
            <person name="Wu D."/>
            <person name="Madern D."/>
            <person name="Eisen J.A."/>
            <person name="Darling A.E."/>
            <person name="Facciotti M.T."/>
        </authorList>
    </citation>
    <scope>NUCLEOTIDE SEQUENCE [LARGE SCALE GENOMIC DNA]</scope>
    <source>
        <strain evidence="5">DSM 18310 / JCM 13924 / TL6</strain>
    </source>
</reference>
<feature type="region of interest" description="Disordered" evidence="1">
    <location>
        <begin position="202"/>
        <end position="232"/>
    </location>
</feature>
<keyword evidence="2" id="KW-1133">Transmembrane helix</keyword>
<evidence type="ECO:0000259" key="3">
    <source>
        <dbReference type="Pfam" id="PF13559"/>
    </source>
</evidence>
<organism evidence="4 5">
    <name type="scientific">Haloferax prahovense (strain DSM 18310 / JCM 13924 / TL6)</name>
    <dbReference type="NCBI Taxonomy" id="1227461"/>
    <lineage>
        <taxon>Archaea</taxon>
        <taxon>Methanobacteriati</taxon>
        <taxon>Methanobacteriota</taxon>
        <taxon>Stenosarchaea group</taxon>
        <taxon>Halobacteria</taxon>
        <taxon>Halobacteriales</taxon>
        <taxon>Haloferacaceae</taxon>
        <taxon>Haloferax</taxon>
    </lineage>
</organism>
<protein>
    <recommendedName>
        <fullName evidence="3">Protein-glutamine gamma-glutamyltransferase-like C-terminal domain-containing protein</fullName>
    </recommendedName>
</protein>
<gene>
    <name evidence="4" type="ORF">C457_09339</name>
</gene>
<evidence type="ECO:0000313" key="5">
    <source>
        <dbReference type="Proteomes" id="UP000011559"/>
    </source>
</evidence>
<dbReference type="PATRIC" id="fig|1227461.3.peg.1883"/>
<dbReference type="RefSeq" id="WP_008093947.1">
    <property type="nucleotide sequence ID" value="NZ_AOLG01000028.1"/>
</dbReference>
<dbReference type="AlphaFoldDB" id="M0GAS8"/>
<comment type="caution">
    <text evidence="4">The sequence shown here is derived from an EMBL/GenBank/DDBJ whole genome shotgun (WGS) entry which is preliminary data.</text>
</comment>
<feature type="compositionally biased region" description="Basic and acidic residues" evidence="1">
    <location>
        <begin position="117"/>
        <end position="133"/>
    </location>
</feature>
<keyword evidence="2" id="KW-0472">Membrane</keyword>